<evidence type="ECO:0000313" key="2">
    <source>
        <dbReference type="Proteomes" id="UP000887575"/>
    </source>
</evidence>
<evidence type="ECO:0000313" key="3">
    <source>
        <dbReference type="WBParaSite" id="MBELARI_LOCUS13281"/>
    </source>
</evidence>
<name>A0AAF3EH13_9BILA</name>
<keyword evidence="2" id="KW-1185">Reference proteome</keyword>
<dbReference type="WBParaSite" id="MBELARI_LOCUS13281">
    <property type="protein sequence ID" value="MBELARI_LOCUS13281"/>
    <property type="gene ID" value="MBELARI_LOCUS13281"/>
</dbReference>
<accession>A0AAF3EH13</accession>
<feature type="compositionally biased region" description="Basic and acidic residues" evidence="1">
    <location>
        <begin position="66"/>
        <end position="77"/>
    </location>
</feature>
<evidence type="ECO:0000256" key="1">
    <source>
        <dbReference type="SAM" id="MobiDB-lite"/>
    </source>
</evidence>
<dbReference type="Proteomes" id="UP000887575">
    <property type="component" value="Unassembled WGS sequence"/>
</dbReference>
<organism evidence="2 3">
    <name type="scientific">Mesorhabditis belari</name>
    <dbReference type="NCBI Taxonomy" id="2138241"/>
    <lineage>
        <taxon>Eukaryota</taxon>
        <taxon>Metazoa</taxon>
        <taxon>Ecdysozoa</taxon>
        <taxon>Nematoda</taxon>
        <taxon>Chromadorea</taxon>
        <taxon>Rhabditida</taxon>
        <taxon>Rhabditina</taxon>
        <taxon>Rhabditomorpha</taxon>
        <taxon>Rhabditoidea</taxon>
        <taxon>Rhabditidae</taxon>
        <taxon>Mesorhabditinae</taxon>
        <taxon>Mesorhabditis</taxon>
    </lineage>
</organism>
<sequence length="77" mass="9038">MGILQSPPVIFWPGFDEKHAFNPGRSPRPPYFGAEEDDEEPIFLVHSLVSDQDQRGRRDKRSNYGSKRDYQKNRPNY</sequence>
<protein>
    <submittedName>
        <fullName evidence="3">Uncharacterized protein</fullName>
    </submittedName>
</protein>
<feature type="region of interest" description="Disordered" evidence="1">
    <location>
        <begin position="47"/>
        <end position="77"/>
    </location>
</feature>
<proteinExistence type="predicted"/>
<dbReference type="AlphaFoldDB" id="A0AAF3EH13"/>
<reference evidence="3" key="1">
    <citation type="submission" date="2024-02" db="UniProtKB">
        <authorList>
            <consortium name="WormBaseParasite"/>
        </authorList>
    </citation>
    <scope>IDENTIFICATION</scope>
</reference>